<dbReference type="PROSITE" id="PS01128">
    <property type="entry name" value="SHIKIMATE_KINASE"/>
    <property type="match status" value="1"/>
</dbReference>
<comment type="similarity">
    <text evidence="2 11">Belongs to the shikimate kinase family.</text>
</comment>
<comment type="cofactor">
    <cofactor evidence="11">
        <name>Mg(2+)</name>
        <dbReference type="ChEBI" id="CHEBI:18420"/>
    </cofactor>
    <text evidence="11">Binds 1 Mg(2+) ion per subunit.</text>
</comment>
<keyword evidence="5 11" id="KW-0808">Transferase</keyword>
<evidence type="ECO:0000256" key="3">
    <source>
        <dbReference type="ARBA" id="ARBA00012154"/>
    </source>
</evidence>
<dbReference type="EC" id="2.7.1.71" evidence="3 11"/>
<keyword evidence="8 11" id="KW-0067">ATP-binding</keyword>
<keyword evidence="4 11" id="KW-0028">Amino-acid biosynthesis</keyword>
<keyword evidence="7 11" id="KW-0418">Kinase</keyword>
<dbReference type="CDD" id="cd00464">
    <property type="entry name" value="SK"/>
    <property type="match status" value="1"/>
</dbReference>
<evidence type="ECO:0000256" key="5">
    <source>
        <dbReference type="ARBA" id="ARBA00022679"/>
    </source>
</evidence>
<organism evidence="12 13">
    <name type="scientific">Comamonas terrigena</name>
    <dbReference type="NCBI Taxonomy" id="32013"/>
    <lineage>
        <taxon>Bacteria</taxon>
        <taxon>Pseudomonadati</taxon>
        <taxon>Pseudomonadota</taxon>
        <taxon>Betaproteobacteria</taxon>
        <taxon>Burkholderiales</taxon>
        <taxon>Comamonadaceae</taxon>
        <taxon>Comamonas</taxon>
    </lineage>
</organism>
<name>A0A2A7UZ95_COMTR</name>
<dbReference type="AlphaFoldDB" id="A0A2A7UZ95"/>
<comment type="catalytic activity">
    <reaction evidence="10 11">
        <text>shikimate + ATP = 3-phosphoshikimate + ADP + H(+)</text>
        <dbReference type="Rhea" id="RHEA:13121"/>
        <dbReference type="ChEBI" id="CHEBI:15378"/>
        <dbReference type="ChEBI" id="CHEBI:30616"/>
        <dbReference type="ChEBI" id="CHEBI:36208"/>
        <dbReference type="ChEBI" id="CHEBI:145989"/>
        <dbReference type="ChEBI" id="CHEBI:456216"/>
        <dbReference type="EC" id="2.7.1.71"/>
    </reaction>
</comment>
<dbReference type="EMBL" id="PDEA01000001">
    <property type="protein sequence ID" value="PEH90659.1"/>
    <property type="molecule type" value="Genomic_DNA"/>
</dbReference>
<comment type="subunit">
    <text evidence="11">Monomer.</text>
</comment>
<dbReference type="GO" id="GO:0009423">
    <property type="term" value="P:chorismate biosynthetic process"/>
    <property type="evidence" value="ECO:0007669"/>
    <property type="project" value="UniProtKB-UniRule"/>
</dbReference>
<dbReference type="GeneID" id="80803014"/>
<dbReference type="PANTHER" id="PTHR21087">
    <property type="entry name" value="SHIKIMATE KINASE"/>
    <property type="match status" value="1"/>
</dbReference>
<dbReference type="InterPro" id="IPR000623">
    <property type="entry name" value="Shikimate_kinase/TSH1"/>
</dbReference>
<evidence type="ECO:0000256" key="11">
    <source>
        <dbReference type="HAMAP-Rule" id="MF_00109"/>
    </source>
</evidence>
<dbReference type="SUPFAM" id="SSF52540">
    <property type="entry name" value="P-loop containing nucleoside triphosphate hydrolases"/>
    <property type="match status" value="1"/>
</dbReference>
<evidence type="ECO:0000256" key="1">
    <source>
        <dbReference type="ARBA" id="ARBA00004842"/>
    </source>
</evidence>
<keyword evidence="13" id="KW-1185">Reference proteome</keyword>
<dbReference type="InterPro" id="IPR023000">
    <property type="entry name" value="Shikimate_kinase_CS"/>
</dbReference>
<dbReference type="RefSeq" id="WP_066537677.1">
    <property type="nucleotide sequence ID" value="NZ_PDEA01000001.1"/>
</dbReference>
<evidence type="ECO:0000256" key="10">
    <source>
        <dbReference type="ARBA" id="ARBA00048567"/>
    </source>
</evidence>
<keyword evidence="11" id="KW-0460">Magnesium</keyword>
<gene>
    <name evidence="11" type="primary">aroK</name>
    <name evidence="12" type="ORF">CRM82_20485</name>
</gene>
<evidence type="ECO:0000256" key="4">
    <source>
        <dbReference type="ARBA" id="ARBA00022605"/>
    </source>
</evidence>
<dbReference type="Pfam" id="PF01202">
    <property type="entry name" value="SKI"/>
    <property type="match status" value="1"/>
</dbReference>
<keyword evidence="11" id="KW-0479">Metal-binding</keyword>
<evidence type="ECO:0000256" key="6">
    <source>
        <dbReference type="ARBA" id="ARBA00022741"/>
    </source>
</evidence>
<comment type="caution">
    <text evidence="11">Lacks conserved residue(s) required for the propagation of feature annotation.</text>
</comment>
<reference evidence="13" key="1">
    <citation type="submission" date="2017-09" db="EMBL/GenBank/DDBJ databases">
        <title>FDA dAtabase for Regulatory Grade micrObial Sequences (FDA-ARGOS): Supporting development and validation of Infectious Disease Dx tests.</title>
        <authorList>
            <person name="Minogue T."/>
            <person name="Wolcott M."/>
            <person name="Wasieloski L."/>
            <person name="Aguilar W."/>
            <person name="Moore D."/>
            <person name="Tallon L."/>
            <person name="Sadzewicz L."/>
            <person name="Ott S."/>
            <person name="Zhao X."/>
            <person name="Nagaraj S."/>
            <person name="Vavikolanu K."/>
            <person name="Aluvathingal J."/>
            <person name="Nadendla S."/>
            <person name="Sichtig H."/>
        </authorList>
    </citation>
    <scope>NUCLEOTIDE SEQUENCE [LARGE SCALE GENOMIC DNA]</scope>
    <source>
        <strain evidence="13">FDAARGOS_394</strain>
    </source>
</reference>
<sequence length="184" mass="20350">MESNSKIVALVGLPGSGKSTVGRHLSKRWGIPFIDSDHEIEARTGGPVRDFFAAHGEAAFRDLEQAVIAQLCADNGQARILATGGGAVLREANRQVLHQHCHVFYLKASPEELYQRLRNDKTRPLLQVDDPALRLRELFEARDALYAEIAHYVIDSARLSSHQLLHRVAMQAEMAGIVPARAQP</sequence>
<keyword evidence="6 11" id="KW-0547">Nucleotide-binding</keyword>
<comment type="caution">
    <text evidence="12">The sequence shown here is derived from an EMBL/GenBank/DDBJ whole genome shotgun (WGS) entry which is preliminary data.</text>
</comment>
<comment type="function">
    <text evidence="11">Catalyzes the specific phosphorylation of the 3-hydroxyl group of shikimic acid using ATP as a cosubstrate.</text>
</comment>
<feature type="binding site" evidence="11">
    <location>
        <begin position="15"/>
        <end position="20"/>
    </location>
    <ligand>
        <name>ATP</name>
        <dbReference type="ChEBI" id="CHEBI:30616"/>
    </ligand>
</feature>
<dbReference type="GO" id="GO:0008652">
    <property type="term" value="P:amino acid biosynthetic process"/>
    <property type="evidence" value="ECO:0007669"/>
    <property type="project" value="UniProtKB-KW"/>
</dbReference>
<comment type="pathway">
    <text evidence="1 11">Metabolic intermediate biosynthesis; chorismate biosynthesis; chorismate from D-erythrose 4-phosphate and phosphoenolpyruvate: step 5/7.</text>
</comment>
<dbReference type="PANTHER" id="PTHR21087:SF16">
    <property type="entry name" value="SHIKIMATE KINASE 1, CHLOROPLASTIC"/>
    <property type="match status" value="1"/>
</dbReference>
<keyword evidence="9 11" id="KW-0057">Aromatic amino acid biosynthesis</keyword>
<feature type="binding site" evidence="11">
    <location>
        <position position="123"/>
    </location>
    <ligand>
        <name>ATP</name>
        <dbReference type="ChEBI" id="CHEBI:30616"/>
    </ligand>
</feature>
<dbReference type="Gene3D" id="3.40.50.300">
    <property type="entry name" value="P-loop containing nucleotide triphosphate hydrolases"/>
    <property type="match status" value="1"/>
</dbReference>
<dbReference type="InterPro" id="IPR027417">
    <property type="entry name" value="P-loop_NTPase"/>
</dbReference>
<dbReference type="PRINTS" id="PR01100">
    <property type="entry name" value="SHIKIMTKNASE"/>
</dbReference>
<keyword evidence="11" id="KW-0963">Cytoplasm</keyword>
<proteinExistence type="inferred from homology"/>
<dbReference type="GO" id="GO:0004765">
    <property type="term" value="F:shikimate kinase activity"/>
    <property type="evidence" value="ECO:0007669"/>
    <property type="project" value="UniProtKB-UniRule"/>
</dbReference>
<evidence type="ECO:0000313" key="12">
    <source>
        <dbReference type="EMBL" id="PEH90659.1"/>
    </source>
</evidence>
<feature type="binding site" evidence="11">
    <location>
        <position position="61"/>
    </location>
    <ligand>
        <name>substrate</name>
    </ligand>
</feature>
<comment type="subcellular location">
    <subcellularLocation>
        <location evidence="11">Cytoplasm</location>
    </subcellularLocation>
</comment>
<protein>
    <recommendedName>
        <fullName evidence="3 11">Shikimate kinase</fullName>
        <shortName evidence="11">SK</shortName>
        <ecNumber evidence="3 11">2.7.1.71</ecNumber>
    </recommendedName>
</protein>
<dbReference type="GO" id="GO:0005829">
    <property type="term" value="C:cytosol"/>
    <property type="evidence" value="ECO:0007669"/>
    <property type="project" value="TreeGrafter"/>
</dbReference>
<dbReference type="InterPro" id="IPR031322">
    <property type="entry name" value="Shikimate/glucono_kinase"/>
</dbReference>
<evidence type="ECO:0000256" key="2">
    <source>
        <dbReference type="ARBA" id="ARBA00006997"/>
    </source>
</evidence>
<feature type="binding site" evidence="11">
    <location>
        <position position="19"/>
    </location>
    <ligand>
        <name>Mg(2+)</name>
        <dbReference type="ChEBI" id="CHEBI:18420"/>
    </ligand>
</feature>
<dbReference type="OrthoDB" id="9800332at2"/>
<feature type="binding site" evidence="11">
    <location>
        <position position="85"/>
    </location>
    <ligand>
        <name>substrate</name>
    </ligand>
</feature>
<evidence type="ECO:0000256" key="7">
    <source>
        <dbReference type="ARBA" id="ARBA00022777"/>
    </source>
</evidence>
<evidence type="ECO:0000256" key="8">
    <source>
        <dbReference type="ARBA" id="ARBA00022840"/>
    </source>
</evidence>
<dbReference type="GO" id="GO:0005524">
    <property type="term" value="F:ATP binding"/>
    <property type="evidence" value="ECO:0007669"/>
    <property type="project" value="UniProtKB-UniRule"/>
</dbReference>
<feature type="binding site" evidence="11">
    <location>
        <position position="142"/>
    </location>
    <ligand>
        <name>substrate</name>
    </ligand>
</feature>
<dbReference type="GO" id="GO:0000287">
    <property type="term" value="F:magnesium ion binding"/>
    <property type="evidence" value="ECO:0007669"/>
    <property type="project" value="UniProtKB-UniRule"/>
</dbReference>
<feature type="binding site" evidence="11">
    <location>
        <position position="37"/>
    </location>
    <ligand>
        <name>substrate</name>
    </ligand>
</feature>
<dbReference type="UniPathway" id="UPA00053">
    <property type="reaction ID" value="UER00088"/>
</dbReference>
<evidence type="ECO:0000313" key="13">
    <source>
        <dbReference type="Proteomes" id="UP000220246"/>
    </source>
</evidence>
<dbReference type="STRING" id="1219032.GCA_001515545_02207"/>
<dbReference type="Proteomes" id="UP000220246">
    <property type="component" value="Unassembled WGS sequence"/>
</dbReference>
<evidence type="ECO:0000256" key="9">
    <source>
        <dbReference type="ARBA" id="ARBA00023141"/>
    </source>
</evidence>
<dbReference type="HAMAP" id="MF_00109">
    <property type="entry name" value="Shikimate_kinase"/>
    <property type="match status" value="1"/>
</dbReference>
<accession>A0A2A7UZ95</accession>
<dbReference type="GO" id="GO:0009073">
    <property type="term" value="P:aromatic amino acid family biosynthetic process"/>
    <property type="evidence" value="ECO:0007669"/>
    <property type="project" value="UniProtKB-KW"/>
</dbReference>